<keyword evidence="4" id="KW-1185">Reference proteome</keyword>
<dbReference type="PANTHER" id="PTHR33622:SF17">
    <property type="entry name" value="PROLAMIN-LIKE DOMAIN-CONTAINING PROTEIN"/>
    <property type="match status" value="1"/>
</dbReference>
<dbReference type="PANTHER" id="PTHR33622">
    <property type="entry name" value="OS03G0724500 PROTEIN"/>
    <property type="match status" value="1"/>
</dbReference>
<protein>
    <submittedName>
        <fullName evidence="3">Uncharacterized protein</fullName>
    </submittedName>
</protein>
<evidence type="ECO:0000313" key="3">
    <source>
        <dbReference type="EMBL" id="KAH0919492.1"/>
    </source>
</evidence>
<feature type="signal peptide" evidence="2">
    <location>
        <begin position="1"/>
        <end position="31"/>
    </location>
</feature>
<accession>A0ABQ8CRM7</accession>
<evidence type="ECO:0000256" key="2">
    <source>
        <dbReference type="SAM" id="SignalP"/>
    </source>
</evidence>
<gene>
    <name evidence="3" type="ORF">HID58_027152</name>
</gene>
<evidence type="ECO:0000256" key="1">
    <source>
        <dbReference type="SAM" id="MobiDB-lite"/>
    </source>
</evidence>
<feature type="compositionally biased region" description="Low complexity" evidence="1">
    <location>
        <begin position="34"/>
        <end position="44"/>
    </location>
</feature>
<dbReference type="Proteomes" id="UP000824890">
    <property type="component" value="Unassembled WGS sequence"/>
</dbReference>
<feature type="chain" id="PRO_5046661170" evidence="2">
    <location>
        <begin position="32"/>
        <end position="259"/>
    </location>
</feature>
<evidence type="ECO:0000313" key="4">
    <source>
        <dbReference type="Proteomes" id="UP000824890"/>
    </source>
</evidence>
<proteinExistence type="predicted"/>
<feature type="region of interest" description="Disordered" evidence="1">
    <location>
        <begin position="33"/>
        <end position="67"/>
    </location>
</feature>
<feature type="region of interest" description="Disordered" evidence="1">
    <location>
        <begin position="168"/>
        <end position="187"/>
    </location>
</feature>
<sequence>MSFPLNTMASHSIIWSLFLVSYLISPFSVNAQGPAASPATSTTTAPPPTGLVHPVSATPPPASLSTPPLAREMEFADIPKKRYKHEMNTQSQTTTDVSTTSCKKHVNDDNTTFLANFKDRFSAFVNTPMDEHKTCFKNTMNKVCSQFSVSSWMSKDDAVDDVKKEEMDTKNVQTESQPTTAASTTSCRKHVNDENTTFLANLKDRFSEFVNTPMDEHKTCFKNTMDKVCSQFSISTWTVIDDAQKKVDEVKKVESHTPL</sequence>
<reference evidence="3 4" key="1">
    <citation type="submission" date="2021-05" db="EMBL/GenBank/DDBJ databases">
        <title>Genome Assembly of Synthetic Allotetraploid Brassica napus Reveals Homoeologous Exchanges between Subgenomes.</title>
        <authorList>
            <person name="Davis J.T."/>
        </authorList>
    </citation>
    <scope>NUCLEOTIDE SEQUENCE [LARGE SCALE GENOMIC DNA]</scope>
    <source>
        <strain evidence="4">cv. Da-Ae</strain>
        <tissue evidence="3">Seedling</tissue>
    </source>
</reference>
<keyword evidence="2" id="KW-0732">Signal</keyword>
<organism evidence="3 4">
    <name type="scientific">Brassica napus</name>
    <name type="common">Rape</name>
    <dbReference type="NCBI Taxonomy" id="3708"/>
    <lineage>
        <taxon>Eukaryota</taxon>
        <taxon>Viridiplantae</taxon>
        <taxon>Streptophyta</taxon>
        <taxon>Embryophyta</taxon>
        <taxon>Tracheophyta</taxon>
        <taxon>Spermatophyta</taxon>
        <taxon>Magnoliopsida</taxon>
        <taxon>eudicotyledons</taxon>
        <taxon>Gunneridae</taxon>
        <taxon>Pentapetalae</taxon>
        <taxon>rosids</taxon>
        <taxon>malvids</taxon>
        <taxon>Brassicales</taxon>
        <taxon>Brassicaceae</taxon>
        <taxon>Brassiceae</taxon>
        <taxon>Brassica</taxon>
    </lineage>
</organism>
<feature type="compositionally biased region" description="Polar residues" evidence="1">
    <location>
        <begin position="170"/>
        <end position="186"/>
    </location>
</feature>
<name>A0ABQ8CRM7_BRANA</name>
<dbReference type="EMBL" id="JAGKQM010000007">
    <property type="protein sequence ID" value="KAH0919492.1"/>
    <property type="molecule type" value="Genomic_DNA"/>
</dbReference>
<comment type="caution">
    <text evidence="3">The sequence shown here is derived from an EMBL/GenBank/DDBJ whole genome shotgun (WGS) entry which is preliminary data.</text>
</comment>